<proteinExistence type="predicted"/>
<accession>A0ABY5GM29</accession>
<dbReference type="RefSeq" id="WP_255391734.1">
    <property type="nucleotide sequence ID" value="NZ_CP101509.1"/>
</dbReference>
<evidence type="ECO:0000313" key="2">
    <source>
        <dbReference type="Proteomes" id="UP001057998"/>
    </source>
</evidence>
<reference evidence="1" key="1">
    <citation type="submission" date="2022-07" db="EMBL/GenBank/DDBJ databases">
        <title>Genome sequencing of Photobacterium atrarenae GJH2-4.</title>
        <authorList>
            <person name="Park S.-J."/>
        </authorList>
    </citation>
    <scope>NUCLEOTIDE SEQUENCE</scope>
    <source>
        <strain evidence="1">GJH2-4</strain>
    </source>
</reference>
<organism evidence="1 2">
    <name type="scientific">Photobacterium atrarenae</name>
    <dbReference type="NCBI Taxonomy" id="865757"/>
    <lineage>
        <taxon>Bacteria</taxon>
        <taxon>Pseudomonadati</taxon>
        <taxon>Pseudomonadota</taxon>
        <taxon>Gammaproteobacteria</taxon>
        <taxon>Vibrionales</taxon>
        <taxon>Vibrionaceae</taxon>
        <taxon>Photobacterium</taxon>
    </lineage>
</organism>
<keyword evidence="2" id="KW-1185">Reference proteome</keyword>
<name>A0ABY5GM29_9GAMM</name>
<evidence type="ECO:0008006" key="3">
    <source>
        <dbReference type="Google" id="ProtNLM"/>
    </source>
</evidence>
<gene>
    <name evidence="1" type="ORF">NNL38_17550</name>
</gene>
<dbReference type="Proteomes" id="UP001057998">
    <property type="component" value="Chromosome 2"/>
</dbReference>
<dbReference type="EMBL" id="CP101509">
    <property type="protein sequence ID" value="UTV30382.1"/>
    <property type="molecule type" value="Genomic_DNA"/>
</dbReference>
<protein>
    <recommendedName>
        <fullName evidence="3">DUF4286 family protein</fullName>
    </recommendedName>
</protein>
<sequence length="82" mass="9210">MFVAIEHVIKDPDAFWQKVGDMLASPPSGMQLHSTMISERHSLCQCMWEAESIDVVRDYLEPELGGISVNTYYHVDPDTAIG</sequence>
<evidence type="ECO:0000313" key="1">
    <source>
        <dbReference type="EMBL" id="UTV30382.1"/>
    </source>
</evidence>